<dbReference type="RefSeq" id="WP_260217543.1">
    <property type="nucleotide sequence ID" value="NZ_JAJAGO010000004.1"/>
</dbReference>
<keyword evidence="1" id="KW-0812">Transmembrane</keyword>
<evidence type="ECO:0000313" key="2">
    <source>
        <dbReference type="EMBL" id="MCT2590230.1"/>
    </source>
</evidence>
<name>A0ABT2JS95_9ACTN</name>
<sequence length="51" mass="5894">MRLFQSWAVGALYLLTAGIAFVVKRGLMRHCPQCRHLLSNHARRRDGSFHD</sequence>
<reference evidence="2 3" key="1">
    <citation type="submission" date="2021-10" db="EMBL/GenBank/DDBJ databases">
        <title>Streptomyces gossypii sp. nov., isolated from soil collected from cotton field.</title>
        <authorList>
            <person name="Ge X."/>
            <person name="Chen X."/>
            <person name="Liu W."/>
        </authorList>
    </citation>
    <scope>NUCLEOTIDE SEQUENCE [LARGE SCALE GENOMIC DNA]</scope>
    <source>
        <strain evidence="2 3">N2-109</strain>
    </source>
</reference>
<feature type="transmembrane region" description="Helical" evidence="1">
    <location>
        <begin position="6"/>
        <end position="23"/>
    </location>
</feature>
<keyword evidence="1" id="KW-1133">Transmembrane helix</keyword>
<accession>A0ABT2JS95</accession>
<protein>
    <submittedName>
        <fullName evidence="2">Uncharacterized protein</fullName>
    </submittedName>
</protein>
<organism evidence="2 3">
    <name type="scientific">Streptomyces gossypii</name>
    <dbReference type="NCBI Taxonomy" id="2883101"/>
    <lineage>
        <taxon>Bacteria</taxon>
        <taxon>Bacillati</taxon>
        <taxon>Actinomycetota</taxon>
        <taxon>Actinomycetes</taxon>
        <taxon>Kitasatosporales</taxon>
        <taxon>Streptomycetaceae</taxon>
        <taxon>Streptomyces</taxon>
    </lineage>
</organism>
<dbReference type="Proteomes" id="UP001156389">
    <property type="component" value="Unassembled WGS sequence"/>
</dbReference>
<proteinExistence type="predicted"/>
<dbReference type="EMBL" id="JAJAGO010000004">
    <property type="protein sequence ID" value="MCT2590230.1"/>
    <property type="molecule type" value="Genomic_DNA"/>
</dbReference>
<keyword evidence="1" id="KW-0472">Membrane</keyword>
<keyword evidence="3" id="KW-1185">Reference proteome</keyword>
<comment type="caution">
    <text evidence="2">The sequence shown here is derived from an EMBL/GenBank/DDBJ whole genome shotgun (WGS) entry which is preliminary data.</text>
</comment>
<gene>
    <name evidence="2" type="ORF">LHJ74_09940</name>
</gene>
<evidence type="ECO:0000256" key="1">
    <source>
        <dbReference type="SAM" id="Phobius"/>
    </source>
</evidence>
<evidence type="ECO:0000313" key="3">
    <source>
        <dbReference type="Proteomes" id="UP001156389"/>
    </source>
</evidence>